<dbReference type="GO" id="GO:0005737">
    <property type="term" value="C:cytoplasm"/>
    <property type="evidence" value="ECO:0007669"/>
    <property type="project" value="TreeGrafter"/>
</dbReference>
<feature type="compositionally biased region" description="Pro residues" evidence="3">
    <location>
        <begin position="725"/>
        <end position="734"/>
    </location>
</feature>
<feature type="region of interest" description="Disordered" evidence="3">
    <location>
        <begin position="617"/>
        <end position="734"/>
    </location>
</feature>
<evidence type="ECO:0000256" key="1">
    <source>
        <dbReference type="ARBA" id="ARBA00022737"/>
    </source>
</evidence>
<feature type="compositionally biased region" description="Polar residues" evidence="3">
    <location>
        <begin position="111"/>
        <end position="130"/>
    </location>
</feature>
<evidence type="ECO:0000313" key="5">
    <source>
        <dbReference type="EMBL" id="TBU35802.1"/>
    </source>
</evidence>
<feature type="region of interest" description="Disordered" evidence="3">
    <location>
        <begin position="106"/>
        <end position="160"/>
    </location>
</feature>
<reference evidence="5" key="1">
    <citation type="submission" date="2019-01" db="EMBL/GenBank/DDBJ databases">
        <title>Draft genome sequences of three monokaryotic isolates of the white-rot basidiomycete fungus Dichomitus squalens.</title>
        <authorList>
            <consortium name="DOE Joint Genome Institute"/>
            <person name="Lopez S.C."/>
            <person name="Andreopoulos B."/>
            <person name="Pangilinan J."/>
            <person name="Lipzen A."/>
            <person name="Riley R."/>
            <person name="Ahrendt S."/>
            <person name="Ng V."/>
            <person name="Barry K."/>
            <person name="Daum C."/>
            <person name="Grigoriev I.V."/>
            <person name="Hilden K.S."/>
            <person name="Makela M.R."/>
            <person name="de Vries R.P."/>
        </authorList>
    </citation>
    <scope>NUCLEOTIDE SEQUENCE [LARGE SCALE GENOMIC DNA]</scope>
    <source>
        <strain evidence="5">OM18370.1</strain>
    </source>
</reference>
<feature type="compositionally biased region" description="Low complexity" evidence="3">
    <location>
        <begin position="642"/>
        <end position="657"/>
    </location>
</feature>
<evidence type="ECO:0000256" key="2">
    <source>
        <dbReference type="PROSITE-ProRule" id="PRU00103"/>
    </source>
</evidence>
<dbReference type="GO" id="GO:0019888">
    <property type="term" value="F:protein phosphatase regulator activity"/>
    <property type="evidence" value="ECO:0007669"/>
    <property type="project" value="TreeGrafter"/>
</dbReference>
<dbReference type="InterPro" id="IPR011989">
    <property type="entry name" value="ARM-like"/>
</dbReference>
<evidence type="ECO:0000256" key="4">
    <source>
        <dbReference type="SAM" id="SignalP"/>
    </source>
</evidence>
<dbReference type="PANTHER" id="PTHR10648:SF1">
    <property type="entry name" value="SERINE_THREONINE-PROTEIN PHOSPHATASE 4 REGULATORY SUBUNIT 1"/>
    <property type="match status" value="1"/>
</dbReference>
<feature type="chain" id="PRO_5020735957" description="ARM repeat-containing protein" evidence="4">
    <location>
        <begin position="25"/>
        <end position="1348"/>
    </location>
</feature>
<gene>
    <name evidence="5" type="ORF">BD311DRAFT_15193</name>
</gene>
<proteinExistence type="predicted"/>
<evidence type="ECO:0008006" key="6">
    <source>
        <dbReference type="Google" id="ProtNLM"/>
    </source>
</evidence>
<feature type="repeat" description="HEAT" evidence="2">
    <location>
        <begin position="916"/>
        <end position="950"/>
    </location>
</feature>
<feature type="repeat" description="HEAT" evidence="2">
    <location>
        <begin position="1048"/>
        <end position="1086"/>
    </location>
</feature>
<dbReference type="PROSITE" id="PS50077">
    <property type="entry name" value="HEAT_REPEAT"/>
    <property type="match status" value="3"/>
</dbReference>
<feature type="region of interest" description="Disordered" evidence="3">
    <location>
        <begin position="543"/>
        <end position="564"/>
    </location>
</feature>
<name>A0A4Q9N8U8_9APHY</name>
<keyword evidence="1" id="KW-0677">Repeat</keyword>
<dbReference type="SUPFAM" id="SSF48371">
    <property type="entry name" value="ARM repeat"/>
    <property type="match status" value="1"/>
</dbReference>
<dbReference type="Proteomes" id="UP000292957">
    <property type="component" value="Unassembled WGS sequence"/>
</dbReference>
<feature type="region of interest" description="Disordered" evidence="3">
    <location>
        <begin position="19"/>
        <end position="78"/>
    </location>
</feature>
<dbReference type="InterPro" id="IPR021133">
    <property type="entry name" value="HEAT_type_2"/>
</dbReference>
<dbReference type="PANTHER" id="PTHR10648">
    <property type="entry name" value="SERINE/THREONINE-PROTEIN PHOSPHATASE PP2A 65 KDA REGULATORY SUBUNIT"/>
    <property type="match status" value="1"/>
</dbReference>
<accession>A0A4Q9N8U8</accession>
<dbReference type="EMBL" id="ML143386">
    <property type="protein sequence ID" value="TBU35802.1"/>
    <property type="molecule type" value="Genomic_DNA"/>
</dbReference>
<feature type="repeat" description="HEAT" evidence="2">
    <location>
        <begin position="877"/>
        <end position="915"/>
    </location>
</feature>
<protein>
    <recommendedName>
        <fullName evidence="6">ARM repeat-containing protein</fullName>
    </recommendedName>
</protein>
<feature type="region of interest" description="Disordered" evidence="3">
    <location>
        <begin position="1313"/>
        <end position="1348"/>
    </location>
</feature>
<feature type="signal peptide" evidence="4">
    <location>
        <begin position="1"/>
        <end position="24"/>
    </location>
</feature>
<feature type="region of interest" description="Disordered" evidence="3">
    <location>
        <begin position="470"/>
        <end position="505"/>
    </location>
</feature>
<dbReference type="OrthoDB" id="340346at2759"/>
<sequence length="1348" mass="143051">MGILLSILFPSLFMSSQFEPTASATDDDSPSSSPAPDVSEAIPLLHPEDEDPDPSPPTSPKSSLIASPPLDTRAYSPHGVGIGILSPQPVLGPFAPISRANLSPLRVRSSPAEQRSNPLESLSPRSSTSPYEPPHAPRAGGSRSPEISQPPPPVPPSLRYVEDTSRKGWAAGEHIQLTSFTSAGEGGQVGLRISLPLPNPTASTATPSPPLLSQLVHDPVATSLAATLDPGPLRANAEPPAPAATVDLLASEPNPNIDFTEFDTEGCSALEKIYLFSRSRASFHRVFIAHALPQYLLGAEPATAELPSREIIEQITPGEAVEYVLPLLNGLAMDEDEAVKEALAAELVPIIWWFITHCRLVEDDPPAPPSPPAPTPLSSVAPSADESISILPHLLTPRPESNTGAQDVSASCGDGNILVHEREHDYDGPTVVPVQAFTPILGTLLLSPNGIVGGSARYAVVELLRRLRRADEREQPSEAESETAESLHPQQPSRPVSPALSQASYQDSAESLDLGLFQENERRLFERELVYQVVIGMGRLDMDDHRNDHEQEDFPDTPSEWDASTAVPTPQAIALTSEPESYFPPAPALGMTFAGPSALPAPSPLVSTVDTTAVGTVTLSPAPSPSPPVLSTSPMEESPGHSSASTPSLTSSTSSSSGDYSDNVEPSDPDRFSLGLTSMLSGSDDGPGGDELASTPSGPKMPFAMTQEAHWTTPGALPRPAALPTTPPFEVPPPPPVASPVPVSAESTMPLSSIPTLMVQAPSASPLRESPPRQQILSSGWLSPGSAARELAALEEQQHMDEGADLSEEAAVGRLSSMSLMAAVTASGSIGEDTKRAFVAEVERVGRDTVYWVRREASFAVGALAKVVPVEVVTSSLLPLFESLCHDATWHVRHSVLFALPAILSRLTPERRRTLALEVILPLSQDEEATVRSAVLEALGEVIYTFADDEDGPPEALLKLFLGVRETDDPGGSVPLPDLERDVTPREVQATPLRSATSTSATSSAWSDYGTDAGGGPDIYDDPQRPLICAFNYPAVALTLGQRRWPELRSLYLSLSKDASLKIRKTLAASLGEIAKIIGEEHAAADLMGVFWSSLHAAEGEVRTKIVEALPAFVCALAHPQRVEVVRGLEEAFSSGKLSSWRERERAVKALAGVVEVEGVDSGVLQTMLVKALDDRVAAVREAAVSVLPVFLRAWKHSPTLVEALVADIRTFAGSDSFRRRMTYVTCVQEMVVSDHGDVTVRGETFWETLSALVRDPIVDVRIRVARLLGLISDKLGGSDSDVAAKTVAFARDLAQDSSHEVQAFASAVLAGTPASQTELSRPPAATVSPPVGRSAATFSRPPPPSPS</sequence>
<organism evidence="5">
    <name type="scientific">Dichomitus squalens</name>
    <dbReference type="NCBI Taxonomy" id="114155"/>
    <lineage>
        <taxon>Eukaryota</taxon>
        <taxon>Fungi</taxon>
        <taxon>Dikarya</taxon>
        <taxon>Basidiomycota</taxon>
        <taxon>Agaricomycotina</taxon>
        <taxon>Agaricomycetes</taxon>
        <taxon>Polyporales</taxon>
        <taxon>Polyporaceae</taxon>
        <taxon>Dichomitus</taxon>
    </lineage>
</organism>
<feature type="compositionally biased region" description="Low complexity" evidence="3">
    <location>
        <begin position="20"/>
        <end position="37"/>
    </location>
</feature>
<feature type="compositionally biased region" description="Low complexity" evidence="3">
    <location>
        <begin position="712"/>
        <end position="724"/>
    </location>
</feature>
<dbReference type="InterPro" id="IPR016024">
    <property type="entry name" value="ARM-type_fold"/>
</dbReference>
<feature type="compositionally biased region" description="Polar residues" evidence="3">
    <location>
        <begin position="488"/>
        <end position="505"/>
    </location>
</feature>
<keyword evidence="4" id="KW-0732">Signal</keyword>
<dbReference type="InterPro" id="IPR051023">
    <property type="entry name" value="PP2A_Regulatory_Subunit_A"/>
</dbReference>
<evidence type="ECO:0000256" key="3">
    <source>
        <dbReference type="SAM" id="MobiDB-lite"/>
    </source>
</evidence>
<dbReference type="Gene3D" id="1.25.10.10">
    <property type="entry name" value="Leucine-rich Repeat Variant"/>
    <property type="match status" value="1"/>
</dbReference>